<dbReference type="GO" id="GO:0006260">
    <property type="term" value="P:DNA replication"/>
    <property type="evidence" value="ECO:0007669"/>
    <property type="project" value="UniProtKB-KW"/>
</dbReference>
<proteinExistence type="inferred from homology"/>
<keyword evidence="11" id="KW-1185">Reference proteome</keyword>
<dbReference type="Pfam" id="PF12320">
    <property type="entry name" value="SbcD_C"/>
    <property type="match status" value="1"/>
</dbReference>
<dbReference type="InterPro" id="IPR041796">
    <property type="entry name" value="Mre11_N"/>
</dbReference>
<dbReference type="Gene3D" id="3.60.21.10">
    <property type="match status" value="1"/>
</dbReference>
<dbReference type="InterPro" id="IPR050535">
    <property type="entry name" value="DNA_Repair-Maintenance_Comp"/>
</dbReference>
<organism evidence="10 11">
    <name type="scientific">Coprobacter fastidiosus NSB1 = JCM 33896</name>
    <dbReference type="NCBI Taxonomy" id="1349822"/>
    <lineage>
        <taxon>Bacteria</taxon>
        <taxon>Pseudomonadati</taxon>
        <taxon>Bacteroidota</taxon>
        <taxon>Bacteroidia</taxon>
        <taxon>Bacteroidales</taxon>
        <taxon>Barnesiellaceae</taxon>
        <taxon>Coprobacter</taxon>
    </lineage>
</organism>
<dbReference type="GeneID" id="92929580"/>
<dbReference type="PANTHER" id="PTHR30337">
    <property type="entry name" value="COMPONENT OF ATP-DEPENDENT DSDNA EXONUCLEASE"/>
    <property type="match status" value="1"/>
</dbReference>
<accession>A0A495VNQ7</accession>
<dbReference type="InterPro" id="IPR026843">
    <property type="entry name" value="SbcD_C"/>
</dbReference>
<dbReference type="AlphaFoldDB" id="A0A495VNQ7"/>
<evidence type="ECO:0000256" key="5">
    <source>
        <dbReference type="ARBA" id="ARBA00022801"/>
    </source>
</evidence>
<keyword evidence="7" id="KW-0235">DNA replication</keyword>
<keyword evidence="4 7" id="KW-0540">Nuclease</keyword>
<evidence type="ECO:0000256" key="4">
    <source>
        <dbReference type="ARBA" id="ARBA00022722"/>
    </source>
</evidence>
<keyword evidence="7" id="KW-0233">DNA recombination</keyword>
<name>A0A495VNQ7_9BACT</name>
<dbReference type="SUPFAM" id="SSF56300">
    <property type="entry name" value="Metallo-dependent phosphatases"/>
    <property type="match status" value="1"/>
</dbReference>
<dbReference type="OrthoDB" id="9773856at2"/>
<dbReference type="PANTHER" id="PTHR30337:SF0">
    <property type="entry name" value="NUCLEASE SBCCD SUBUNIT D"/>
    <property type="match status" value="1"/>
</dbReference>
<keyword evidence="7" id="KW-0255">Endonuclease</keyword>
<reference evidence="10 11" key="1">
    <citation type="submission" date="2018-10" db="EMBL/GenBank/DDBJ databases">
        <title>Genomic Encyclopedia of Archaeal and Bacterial Type Strains, Phase II (KMG-II): from individual species to whole genera.</title>
        <authorList>
            <person name="Goeker M."/>
        </authorList>
    </citation>
    <scope>NUCLEOTIDE SEQUENCE [LARGE SCALE GENOMIC DNA]</scope>
    <source>
        <strain evidence="10 11">NSB1</strain>
    </source>
</reference>
<evidence type="ECO:0000313" key="11">
    <source>
        <dbReference type="Proteomes" id="UP000269493"/>
    </source>
</evidence>
<gene>
    <name evidence="7" type="primary">sbcD</name>
    <name evidence="10" type="ORF">BC742_1926</name>
</gene>
<evidence type="ECO:0000256" key="3">
    <source>
        <dbReference type="ARBA" id="ARBA00013365"/>
    </source>
</evidence>
<dbReference type="GO" id="GO:0008408">
    <property type="term" value="F:3'-5' exonuclease activity"/>
    <property type="evidence" value="ECO:0007669"/>
    <property type="project" value="InterPro"/>
</dbReference>
<dbReference type="Proteomes" id="UP000269493">
    <property type="component" value="Unassembled WGS sequence"/>
</dbReference>
<dbReference type="CDD" id="cd00840">
    <property type="entry name" value="MPP_Mre11_N"/>
    <property type="match status" value="1"/>
</dbReference>
<evidence type="ECO:0000256" key="2">
    <source>
        <dbReference type="ARBA" id="ARBA00011322"/>
    </source>
</evidence>
<comment type="subunit">
    <text evidence="2 7">Heterodimer of SbcC and SbcD.</text>
</comment>
<evidence type="ECO:0000259" key="8">
    <source>
        <dbReference type="Pfam" id="PF00149"/>
    </source>
</evidence>
<keyword evidence="6 7" id="KW-0269">Exonuclease</keyword>
<evidence type="ECO:0000256" key="6">
    <source>
        <dbReference type="ARBA" id="ARBA00022839"/>
    </source>
</evidence>
<feature type="domain" description="Calcineurin-like phosphoesterase" evidence="8">
    <location>
        <begin position="1"/>
        <end position="228"/>
    </location>
</feature>
<sequence>MKLIHTADWHIGQSFYGYNRDNEHQMFFEWLCAVIKREKADALLIAGDVFDSPNPPASAQRLFYHFLRKATEENPQLQIIIISGNHDSAARLEAPMPLLESMNITIKGVIKRNEDGIDYSDLLVPIYDKEGNILIWCMAVPYIRQGDYPPSDSYAEGIKNLYNAIYNEALKHAEHDQMIIAMGHLQATGSEISEDDQSERTVIGGLECISPEAFAPDISYTALGHLHKGQRVSKRENVRYAGSPLPMSFAEKNYKHGIEVIELEKNKVINIHREIFDAPIPLQSIPETAEPIDKVLQAIDSIDPSSKNYIEVLVSVDGPEPSLNYKIEQALENKQVRLTRILRKSAVVSGSSEQRIINYDEFKKISPIEMAKEAFLKKYGSEMPTDIESLLKEAIEQTEI</sequence>
<dbReference type="NCBIfam" id="TIGR00619">
    <property type="entry name" value="sbcd"/>
    <property type="match status" value="1"/>
</dbReference>
<dbReference type="InterPro" id="IPR004593">
    <property type="entry name" value="SbcD"/>
</dbReference>
<protein>
    <recommendedName>
        <fullName evidence="3 7">Nuclease SbcCD subunit D</fullName>
    </recommendedName>
</protein>
<evidence type="ECO:0000313" key="10">
    <source>
        <dbReference type="EMBL" id="RKT50966.1"/>
    </source>
</evidence>
<evidence type="ECO:0000256" key="1">
    <source>
        <dbReference type="ARBA" id="ARBA00010555"/>
    </source>
</evidence>
<comment type="function">
    <text evidence="7">SbcCD cleaves DNA hairpin structures. These structures can inhibit DNA replication and are intermediates in certain DNA recombination reactions. The complex acts as a 3'-&gt;5' double strand exonuclease that can open hairpins. It also has a 5' single-strand endonuclease activity.</text>
</comment>
<dbReference type="GO" id="GO:0004519">
    <property type="term" value="F:endonuclease activity"/>
    <property type="evidence" value="ECO:0007669"/>
    <property type="project" value="UniProtKB-KW"/>
</dbReference>
<dbReference type="Pfam" id="PF00149">
    <property type="entry name" value="Metallophos"/>
    <property type="match status" value="1"/>
</dbReference>
<dbReference type="InterPro" id="IPR004843">
    <property type="entry name" value="Calcineurin-like_PHP"/>
</dbReference>
<dbReference type="GO" id="GO:0006310">
    <property type="term" value="P:DNA recombination"/>
    <property type="evidence" value="ECO:0007669"/>
    <property type="project" value="UniProtKB-KW"/>
</dbReference>
<dbReference type="RefSeq" id="WP_022600316.1">
    <property type="nucleotide sequence ID" value="NZ_KI440782.1"/>
</dbReference>
<dbReference type="InterPro" id="IPR029052">
    <property type="entry name" value="Metallo-depent_PP-like"/>
</dbReference>
<evidence type="ECO:0000256" key="7">
    <source>
        <dbReference type="RuleBase" id="RU363069"/>
    </source>
</evidence>
<comment type="similarity">
    <text evidence="1 7">Belongs to the SbcD family.</text>
</comment>
<feature type="domain" description="Nuclease SbcCD subunit D C-terminal" evidence="9">
    <location>
        <begin position="281"/>
        <end position="376"/>
    </location>
</feature>
<comment type="caution">
    <text evidence="10">The sequence shown here is derived from an EMBL/GenBank/DDBJ whole genome shotgun (WGS) entry which is preliminary data.</text>
</comment>
<dbReference type="EMBL" id="RBXN01000006">
    <property type="protein sequence ID" value="RKT50966.1"/>
    <property type="molecule type" value="Genomic_DNA"/>
</dbReference>
<keyword evidence="5 7" id="KW-0378">Hydrolase</keyword>
<evidence type="ECO:0000259" key="9">
    <source>
        <dbReference type="Pfam" id="PF12320"/>
    </source>
</evidence>